<accession>A0AA47EK37</accession>
<keyword evidence="2" id="KW-1133">Transmembrane helix</keyword>
<evidence type="ECO:0000256" key="2">
    <source>
        <dbReference type="SAM" id="Phobius"/>
    </source>
</evidence>
<sequence length="212" mass="22517">MSKLVNCKACNKEIAKGVNKCPSCGKDQRNFFGQHKILVGIVVIVAIVIASNIGGETKPTIATNTATTQTTAKVKATTPVAQTSFKVGDNVKLKNYNVKVNKVYTVEGDEYTKPAEGNEFLAIDCTVENTSSTEQSISSIMMFKVVDKDGRAKDISIMGITASKAGQLDGKVGAGRKMSGVYAVEVPKGTKGLELEFNASFLSSGQLVVKLN</sequence>
<proteinExistence type="predicted"/>
<gene>
    <name evidence="4" type="ORF">LL038_05250</name>
</gene>
<evidence type="ECO:0000256" key="1">
    <source>
        <dbReference type="ARBA" id="ARBA00022729"/>
    </source>
</evidence>
<feature type="transmembrane region" description="Helical" evidence="2">
    <location>
        <begin position="37"/>
        <end position="55"/>
    </location>
</feature>
<reference evidence="4" key="1">
    <citation type="submission" date="2021-11" db="EMBL/GenBank/DDBJ databases">
        <title>Clostridia strains as spoilage organisms.</title>
        <authorList>
            <person name="Wambui J."/>
            <person name="Stevens M.J.A."/>
            <person name="Stephan R."/>
        </authorList>
    </citation>
    <scope>NUCLEOTIDE SEQUENCE</scope>
    <source>
        <strain evidence="4">CF009</strain>
    </source>
</reference>
<evidence type="ECO:0000313" key="5">
    <source>
        <dbReference type="Proteomes" id="UP001164733"/>
    </source>
</evidence>
<dbReference type="RefSeq" id="WP_253200217.1">
    <property type="nucleotide sequence ID" value="NZ_CP086239.1"/>
</dbReference>
<dbReference type="Pfam" id="PF11611">
    <property type="entry name" value="DUF4352"/>
    <property type="match status" value="1"/>
</dbReference>
<dbReference type="AlphaFoldDB" id="A0AA47EK37"/>
<evidence type="ECO:0000313" key="4">
    <source>
        <dbReference type="EMBL" id="WAG61651.1"/>
    </source>
</evidence>
<dbReference type="InterPro" id="IPR029050">
    <property type="entry name" value="Immunoprotect_excell_Ig-like"/>
</dbReference>
<dbReference type="EMBL" id="CP086239">
    <property type="protein sequence ID" value="WAG61651.1"/>
    <property type="molecule type" value="Genomic_DNA"/>
</dbReference>
<keyword evidence="2" id="KW-0812">Transmembrane</keyword>
<keyword evidence="1" id="KW-0732">Signal</keyword>
<name>A0AA47EK37_9CLOT</name>
<dbReference type="InterPro" id="IPR029051">
    <property type="entry name" value="DUF4352"/>
</dbReference>
<protein>
    <submittedName>
        <fullName evidence="4">DUF4352 domain-containing protein</fullName>
    </submittedName>
</protein>
<organism evidence="4 5">
    <name type="scientific">Clostridium estertheticum</name>
    <dbReference type="NCBI Taxonomy" id="238834"/>
    <lineage>
        <taxon>Bacteria</taxon>
        <taxon>Bacillati</taxon>
        <taxon>Bacillota</taxon>
        <taxon>Clostridia</taxon>
        <taxon>Eubacteriales</taxon>
        <taxon>Clostridiaceae</taxon>
        <taxon>Clostridium</taxon>
    </lineage>
</organism>
<dbReference type="Gene3D" id="2.60.40.1240">
    <property type="match status" value="1"/>
</dbReference>
<dbReference type="Proteomes" id="UP001164733">
    <property type="component" value="Chromosome"/>
</dbReference>
<keyword evidence="2" id="KW-0472">Membrane</keyword>
<evidence type="ECO:0000259" key="3">
    <source>
        <dbReference type="Pfam" id="PF11611"/>
    </source>
</evidence>
<feature type="domain" description="DUF4352" evidence="3">
    <location>
        <begin position="85"/>
        <end position="204"/>
    </location>
</feature>